<proteinExistence type="predicted"/>
<dbReference type="Proteomes" id="UP000789860">
    <property type="component" value="Unassembled WGS sequence"/>
</dbReference>
<organism evidence="1 2">
    <name type="scientific">Scutellospora calospora</name>
    <dbReference type="NCBI Taxonomy" id="85575"/>
    <lineage>
        <taxon>Eukaryota</taxon>
        <taxon>Fungi</taxon>
        <taxon>Fungi incertae sedis</taxon>
        <taxon>Mucoromycota</taxon>
        <taxon>Glomeromycotina</taxon>
        <taxon>Glomeromycetes</taxon>
        <taxon>Diversisporales</taxon>
        <taxon>Gigasporaceae</taxon>
        <taxon>Scutellospora</taxon>
    </lineage>
</organism>
<evidence type="ECO:0000313" key="1">
    <source>
        <dbReference type="EMBL" id="CAG8577646.1"/>
    </source>
</evidence>
<feature type="non-terminal residue" evidence="1">
    <location>
        <position position="170"/>
    </location>
</feature>
<name>A0ACA9MB11_9GLOM</name>
<accession>A0ACA9MB11</accession>
<gene>
    <name evidence="1" type="ORF">SCALOS_LOCUS6081</name>
</gene>
<evidence type="ECO:0000313" key="2">
    <source>
        <dbReference type="Proteomes" id="UP000789860"/>
    </source>
</evidence>
<comment type="caution">
    <text evidence="1">The sequence shown here is derived from an EMBL/GenBank/DDBJ whole genome shotgun (WGS) entry which is preliminary data.</text>
</comment>
<dbReference type="EMBL" id="CAJVPM010010979">
    <property type="protein sequence ID" value="CAG8577646.1"/>
    <property type="molecule type" value="Genomic_DNA"/>
</dbReference>
<reference evidence="1" key="1">
    <citation type="submission" date="2021-06" db="EMBL/GenBank/DDBJ databases">
        <authorList>
            <person name="Kallberg Y."/>
            <person name="Tangrot J."/>
            <person name="Rosling A."/>
        </authorList>
    </citation>
    <scope>NUCLEOTIDE SEQUENCE</scope>
    <source>
        <strain evidence="1">AU212A</strain>
    </source>
</reference>
<keyword evidence="2" id="KW-1185">Reference proteome</keyword>
<protein>
    <submittedName>
        <fullName evidence="1">6667_t:CDS:1</fullName>
    </submittedName>
</protein>
<sequence length="170" mass="19062">MHLNISSPSLVFFWDGPTDDKVREDRGEKQGIPPQCENSGSPWFPIFSLIPLSENSGSFLTVKTVDDVDGVYQLLLNHYSCCGTKTGDGPTDDEVREDRGEKQRIPPQCENMDLSLQSKQWMTWMECTSFCLIIIPVAFGCGTKTGDGPTDDEVREDRGEKQRIPPQCEN</sequence>